<reference evidence="1" key="1">
    <citation type="journal article" date="2020" name="Nature">
        <title>Giant virus diversity and host interactions through global metagenomics.</title>
        <authorList>
            <person name="Schulz F."/>
            <person name="Roux S."/>
            <person name="Paez-Espino D."/>
            <person name="Jungbluth S."/>
            <person name="Walsh D.A."/>
            <person name="Denef V.J."/>
            <person name="McMahon K.D."/>
            <person name="Konstantinidis K.T."/>
            <person name="Eloe-Fadrosh E.A."/>
            <person name="Kyrpides N.C."/>
            <person name="Woyke T."/>
        </authorList>
    </citation>
    <scope>NUCLEOTIDE SEQUENCE</scope>
    <source>
        <strain evidence="1">GVMAG-S-1101178-73</strain>
    </source>
</reference>
<dbReference type="AlphaFoldDB" id="A0A6C0K9E6"/>
<protein>
    <recommendedName>
        <fullName evidence="2">Nucleotide-diphospho-sugar transferase domain-containing protein</fullName>
    </recommendedName>
</protein>
<accession>A0A6C0K9E6</accession>
<organism evidence="1">
    <name type="scientific">viral metagenome</name>
    <dbReference type="NCBI Taxonomy" id="1070528"/>
    <lineage>
        <taxon>unclassified sequences</taxon>
        <taxon>metagenomes</taxon>
        <taxon>organismal metagenomes</taxon>
    </lineage>
</organism>
<dbReference type="EMBL" id="MN740824">
    <property type="protein sequence ID" value="QHU13716.1"/>
    <property type="molecule type" value="Genomic_DNA"/>
</dbReference>
<name>A0A6C0K9E6_9ZZZZ</name>
<evidence type="ECO:0008006" key="2">
    <source>
        <dbReference type="Google" id="ProtNLM"/>
    </source>
</evidence>
<sequence>MEANSTKTSKASVGDTSKASFRGIILVTSCQKYQHTRLKELNLKAAYGDWKVICVIGDLFLDCDYKLENNLLRIKCEDAYIYNLKKFVLSLKYLYEMFDIAEGVLRANDDLVFNERFLEGFLQMPKKLLINTGTEIDIDFLGRSSVGHSLINYPFVYEPHRSGVNPHLVNYYQTHQEDFDNPLHNIKGVDVLKYSVMPHIPAFLHGPLIYFSNKSCKILIEHMEGIGYNIYHYHEKSNSYPYTIDDLSYPLILLSNNINLLHTNNWHKELQFSPAHIAQFSYDICGNFENSPECIAFHTNKYK</sequence>
<proteinExistence type="predicted"/>
<evidence type="ECO:0000313" key="1">
    <source>
        <dbReference type="EMBL" id="QHU13716.1"/>
    </source>
</evidence>